<evidence type="ECO:0000256" key="4">
    <source>
        <dbReference type="PROSITE-ProRule" id="PRU10040"/>
    </source>
</evidence>
<feature type="signal peptide" evidence="5">
    <location>
        <begin position="1"/>
        <end position="21"/>
    </location>
</feature>
<evidence type="ECO:0000256" key="1">
    <source>
        <dbReference type="ARBA" id="ARBA00008891"/>
    </source>
</evidence>
<reference evidence="7 8" key="1">
    <citation type="submission" date="2020-08" db="EMBL/GenBank/DDBJ databases">
        <title>Genomic Encyclopedia of Type Strains, Phase IV (KMG-IV): sequencing the most valuable type-strain genomes for metagenomic binning, comparative biology and taxonomic classification.</title>
        <authorList>
            <person name="Goeker M."/>
        </authorList>
    </citation>
    <scope>NUCLEOTIDE SEQUENCE [LARGE SCALE GENOMIC DNA]</scope>
    <source>
        <strain evidence="7 8">DSM 104969</strain>
    </source>
</reference>
<evidence type="ECO:0000256" key="3">
    <source>
        <dbReference type="ARBA" id="ARBA00023085"/>
    </source>
</evidence>
<dbReference type="InterPro" id="IPR033131">
    <property type="entry name" value="Pectinesterase_Asp_AS"/>
</dbReference>
<dbReference type="PANTHER" id="PTHR31321">
    <property type="entry name" value="ACYL-COA THIOESTER HYDROLASE YBHC-RELATED"/>
    <property type="match status" value="1"/>
</dbReference>
<dbReference type="Gene3D" id="2.160.20.10">
    <property type="entry name" value="Single-stranded right-handed beta-helix, Pectin lyase-like"/>
    <property type="match status" value="1"/>
</dbReference>
<dbReference type="GO" id="GO:0030599">
    <property type="term" value="F:pectinesterase activity"/>
    <property type="evidence" value="ECO:0007669"/>
    <property type="project" value="UniProtKB-UniRule"/>
</dbReference>
<evidence type="ECO:0000313" key="8">
    <source>
        <dbReference type="Proteomes" id="UP000555103"/>
    </source>
</evidence>
<dbReference type="Proteomes" id="UP000555103">
    <property type="component" value="Unassembled WGS sequence"/>
</dbReference>
<organism evidence="7 8">
    <name type="scientific">Dysgonomonas hofstadii</name>
    <dbReference type="NCBI Taxonomy" id="637886"/>
    <lineage>
        <taxon>Bacteria</taxon>
        <taxon>Pseudomonadati</taxon>
        <taxon>Bacteroidota</taxon>
        <taxon>Bacteroidia</taxon>
        <taxon>Bacteroidales</taxon>
        <taxon>Dysgonomonadaceae</taxon>
        <taxon>Dysgonomonas</taxon>
    </lineage>
</organism>
<keyword evidence="5" id="KW-0732">Signal</keyword>
<comment type="pathway">
    <text evidence="5">Glycan metabolism; pectin degradation; 2-dehydro-3-deoxy-D-gluconate from pectin: step 1/5.</text>
</comment>
<dbReference type="GO" id="GO:0045490">
    <property type="term" value="P:pectin catabolic process"/>
    <property type="evidence" value="ECO:0007669"/>
    <property type="project" value="UniProtKB-UniRule"/>
</dbReference>
<dbReference type="RefSeq" id="WP_183305200.1">
    <property type="nucleotide sequence ID" value="NZ_JACIEP010000001.1"/>
</dbReference>
<dbReference type="PROSITE" id="PS00503">
    <property type="entry name" value="PECTINESTERASE_2"/>
    <property type="match status" value="1"/>
</dbReference>
<name>A0A840CJP8_9BACT</name>
<feature type="chain" id="PRO_5033110599" description="Pectinesterase" evidence="5">
    <location>
        <begin position="22"/>
        <end position="321"/>
    </location>
</feature>
<evidence type="ECO:0000259" key="6">
    <source>
        <dbReference type="Pfam" id="PF01095"/>
    </source>
</evidence>
<keyword evidence="3 5" id="KW-0063">Aspartyl esterase</keyword>
<dbReference type="SUPFAM" id="SSF51126">
    <property type="entry name" value="Pectin lyase-like"/>
    <property type="match status" value="1"/>
</dbReference>
<dbReference type="EC" id="3.1.1.11" evidence="5"/>
<dbReference type="InterPro" id="IPR012334">
    <property type="entry name" value="Pectin_lyas_fold"/>
</dbReference>
<gene>
    <name evidence="7" type="ORF">GGR21_000123</name>
</gene>
<keyword evidence="2 5" id="KW-0378">Hydrolase</keyword>
<dbReference type="AlphaFoldDB" id="A0A840CJP8"/>
<dbReference type="GO" id="GO:0042545">
    <property type="term" value="P:cell wall modification"/>
    <property type="evidence" value="ECO:0007669"/>
    <property type="project" value="UniProtKB-UniRule"/>
</dbReference>
<proteinExistence type="inferred from homology"/>
<dbReference type="InterPro" id="IPR011050">
    <property type="entry name" value="Pectin_lyase_fold/virulence"/>
</dbReference>
<comment type="similarity">
    <text evidence="1">Belongs to the pectinesterase family.</text>
</comment>
<dbReference type="Pfam" id="PF01095">
    <property type="entry name" value="Pectinesterase"/>
    <property type="match status" value="1"/>
</dbReference>
<evidence type="ECO:0000256" key="5">
    <source>
        <dbReference type="RuleBase" id="RU000589"/>
    </source>
</evidence>
<evidence type="ECO:0000313" key="7">
    <source>
        <dbReference type="EMBL" id="MBB4034238.1"/>
    </source>
</evidence>
<accession>A0A840CJP8</accession>
<sequence>MFLKTFYLSFFFILISLSISGQDSPEYDIVVDRNGRGHFRNIQQAIDSVRAFNPEKTVTVFIHAGVYKEKLVLPTHVCNLKLIGENMEKTIITFDDHANINKMGTFRTYTFLLQGNDITVENLTIENSSLQLGQAVALHIEGDRIVFRKCRMLGHQDTVFTGREASRMYFEDCYIEGTTDFIFGPSTCWFERCEIHCKRNSYITAASTPEYIEFGYIFNNCKVTFADGINKMYLGRPWRAYAMVLFMNTELPEGIRPEGWHNWGREENEKTARYMEYNNRGGGAEAGKRVKWAKMLTVKDAGKYTLENVMKGSDNWNPLNK</sequence>
<feature type="domain" description="Pectinesterase catalytic" evidence="6">
    <location>
        <begin position="28"/>
        <end position="312"/>
    </location>
</feature>
<feature type="active site" evidence="4">
    <location>
        <position position="180"/>
    </location>
</feature>
<dbReference type="InterPro" id="IPR000070">
    <property type="entry name" value="Pectinesterase_cat"/>
</dbReference>
<dbReference type="PANTHER" id="PTHR31321:SF57">
    <property type="entry name" value="PECTINESTERASE 53-RELATED"/>
    <property type="match status" value="1"/>
</dbReference>
<evidence type="ECO:0000256" key="2">
    <source>
        <dbReference type="ARBA" id="ARBA00022801"/>
    </source>
</evidence>
<comment type="catalytic activity">
    <reaction evidence="5">
        <text>[(1-&gt;4)-alpha-D-galacturonosyl methyl ester](n) + n H2O = [(1-&gt;4)-alpha-D-galacturonosyl](n) + n methanol + n H(+)</text>
        <dbReference type="Rhea" id="RHEA:22380"/>
        <dbReference type="Rhea" id="RHEA-COMP:14570"/>
        <dbReference type="Rhea" id="RHEA-COMP:14573"/>
        <dbReference type="ChEBI" id="CHEBI:15377"/>
        <dbReference type="ChEBI" id="CHEBI:15378"/>
        <dbReference type="ChEBI" id="CHEBI:17790"/>
        <dbReference type="ChEBI" id="CHEBI:140522"/>
        <dbReference type="ChEBI" id="CHEBI:140523"/>
        <dbReference type="EC" id="3.1.1.11"/>
    </reaction>
</comment>
<dbReference type="EMBL" id="JACIEP010000001">
    <property type="protein sequence ID" value="MBB4034238.1"/>
    <property type="molecule type" value="Genomic_DNA"/>
</dbReference>
<protein>
    <recommendedName>
        <fullName evidence="5">Pectinesterase</fullName>
        <ecNumber evidence="5">3.1.1.11</ecNumber>
    </recommendedName>
</protein>
<comment type="caution">
    <text evidence="7">The sequence shown here is derived from an EMBL/GenBank/DDBJ whole genome shotgun (WGS) entry which is preliminary data.</text>
</comment>
<dbReference type="UniPathway" id="UPA00545">
    <property type="reaction ID" value="UER00823"/>
</dbReference>
<keyword evidence="8" id="KW-1185">Reference proteome</keyword>
<dbReference type="GO" id="GO:0009279">
    <property type="term" value="C:cell outer membrane"/>
    <property type="evidence" value="ECO:0007669"/>
    <property type="project" value="TreeGrafter"/>
</dbReference>